<proteinExistence type="predicted"/>
<dbReference type="PANTHER" id="PTHR42087:SF1">
    <property type="entry name" value="ILP IS AN APOPTOSIS INHIBITOR"/>
    <property type="match status" value="1"/>
</dbReference>
<evidence type="ECO:0008006" key="4">
    <source>
        <dbReference type="Google" id="ProtNLM"/>
    </source>
</evidence>
<dbReference type="PANTHER" id="PTHR42087">
    <property type="entry name" value="ILP IS AN APOPTOSIS INHIBITOR"/>
    <property type="match status" value="1"/>
</dbReference>
<dbReference type="EMBL" id="JAUBYV010000002">
    <property type="protein sequence ID" value="KAK2629066.1"/>
    <property type="molecule type" value="Genomic_DNA"/>
</dbReference>
<dbReference type="AlphaFoldDB" id="A0AAD9T4I9"/>
<feature type="compositionally biased region" description="Pro residues" evidence="1">
    <location>
        <begin position="14"/>
        <end position="24"/>
    </location>
</feature>
<evidence type="ECO:0000256" key="1">
    <source>
        <dbReference type="SAM" id="MobiDB-lite"/>
    </source>
</evidence>
<organism evidence="2 3">
    <name type="scientific">Diplocarpon rosae</name>
    <dbReference type="NCBI Taxonomy" id="946125"/>
    <lineage>
        <taxon>Eukaryota</taxon>
        <taxon>Fungi</taxon>
        <taxon>Dikarya</taxon>
        <taxon>Ascomycota</taxon>
        <taxon>Pezizomycotina</taxon>
        <taxon>Leotiomycetes</taxon>
        <taxon>Helotiales</taxon>
        <taxon>Drepanopezizaceae</taxon>
        <taxon>Diplocarpon</taxon>
    </lineage>
</organism>
<dbReference type="Proteomes" id="UP001285354">
    <property type="component" value="Unassembled WGS sequence"/>
</dbReference>
<feature type="region of interest" description="Disordered" evidence="1">
    <location>
        <begin position="215"/>
        <end position="234"/>
    </location>
</feature>
<comment type="caution">
    <text evidence="2">The sequence shown here is derived from an EMBL/GenBank/DDBJ whole genome shotgun (WGS) entry which is preliminary data.</text>
</comment>
<evidence type="ECO:0000313" key="3">
    <source>
        <dbReference type="Proteomes" id="UP001285354"/>
    </source>
</evidence>
<protein>
    <recommendedName>
        <fullName evidence="4">Ilp is an apoptosis inhibitor</fullName>
    </recommendedName>
</protein>
<feature type="compositionally biased region" description="Low complexity" evidence="1">
    <location>
        <begin position="216"/>
        <end position="225"/>
    </location>
</feature>
<name>A0AAD9T4I9_9HELO</name>
<feature type="region of interest" description="Disordered" evidence="1">
    <location>
        <begin position="1"/>
        <end position="34"/>
    </location>
</feature>
<reference evidence="2" key="1">
    <citation type="submission" date="2023-06" db="EMBL/GenBank/DDBJ databases">
        <title>Draft genome of Marssonina rosae.</title>
        <authorList>
            <person name="Cheng Q."/>
        </authorList>
    </citation>
    <scope>NUCLEOTIDE SEQUENCE</scope>
    <source>
        <strain evidence="2">R4</strain>
    </source>
</reference>
<evidence type="ECO:0000313" key="2">
    <source>
        <dbReference type="EMBL" id="KAK2629066.1"/>
    </source>
</evidence>
<gene>
    <name evidence="2" type="ORF">QTJ16_002169</name>
</gene>
<accession>A0AAD9T4I9</accession>
<keyword evidence="3" id="KW-1185">Reference proteome</keyword>
<sequence>MAFTSQGGPSSYPSHPPPPEPPSRPGLSQPDPPSLEIFDWYPQYKSCTKYFLDYAQHSPPVQALGAFINIQLPFQKQPFPVMSSSNPSSPRSAGPEMPYLRPSHFAQNVMPHPYSVSLVPYIRRLVVTGHDSPGVLHGFFGDDWQSGVGQLHEMERRNYMFASKAASWLAVKQAYDMSPEETVPYLSPLHDTSEKEIQMAESKWSEWLAMQDWMLGPRSPGPDRSPSVKKEARE</sequence>
<dbReference type="InterPro" id="IPR053267">
    <property type="entry name" value="Verrucosidin_biosynth-assoc"/>
</dbReference>